<reference evidence="2 3" key="1">
    <citation type="submission" date="2019-02" db="EMBL/GenBank/DDBJ databases">
        <title>Deep-cultivation of Planctomycetes and their phenomic and genomic characterization uncovers novel biology.</title>
        <authorList>
            <person name="Wiegand S."/>
            <person name="Jogler M."/>
            <person name="Boedeker C."/>
            <person name="Pinto D."/>
            <person name="Vollmers J."/>
            <person name="Rivas-Marin E."/>
            <person name="Kohn T."/>
            <person name="Peeters S.H."/>
            <person name="Heuer A."/>
            <person name="Rast P."/>
            <person name="Oberbeckmann S."/>
            <person name="Bunk B."/>
            <person name="Jeske O."/>
            <person name="Meyerdierks A."/>
            <person name="Storesund J.E."/>
            <person name="Kallscheuer N."/>
            <person name="Luecker S."/>
            <person name="Lage O.M."/>
            <person name="Pohl T."/>
            <person name="Merkel B.J."/>
            <person name="Hornburger P."/>
            <person name="Mueller R.-W."/>
            <person name="Bruemmer F."/>
            <person name="Labrenz M."/>
            <person name="Spormann A.M."/>
            <person name="Op den Camp H."/>
            <person name="Overmann J."/>
            <person name="Amann R."/>
            <person name="Jetten M.S.M."/>
            <person name="Mascher T."/>
            <person name="Medema M.H."/>
            <person name="Devos D.P."/>
            <person name="Kaster A.-K."/>
            <person name="Ovreas L."/>
            <person name="Rohde M."/>
            <person name="Galperin M.Y."/>
            <person name="Jogler C."/>
        </authorList>
    </citation>
    <scope>NUCLEOTIDE SEQUENCE [LARGE SCALE GENOMIC DNA]</scope>
    <source>
        <strain evidence="2 3">ElP</strain>
    </source>
</reference>
<evidence type="ECO:0000313" key="2">
    <source>
        <dbReference type="EMBL" id="QDV34073.1"/>
    </source>
</evidence>
<dbReference type="KEGG" id="tpla:ElP_19550"/>
<keyword evidence="3" id="KW-1185">Reference proteome</keyword>
<evidence type="ECO:0000256" key="1">
    <source>
        <dbReference type="SAM" id="MobiDB-lite"/>
    </source>
</evidence>
<gene>
    <name evidence="2" type="ORF">ElP_19550</name>
</gene>
<dbReference type="RefSeq" id="WP_145268705.1">
    <property type="nucleotide sequence ID" value="NZ_CP036426.1"/>
</dbReference>
<proteinExistence type="predicted"/>
<feature type="region of interest" description="Disordered" evidence="1">
    <location>
        <begin position="60"/>
        <end position="80"/>
    </location>
</feature>
<protein>
    <submittedName>
        <fullName evidence="2">Uncharacterized protein</fullName>
    </submittedName>
</protein>
<dbReference type="Proteomes" id="UP000317835">
    <property type="component" value="Chromosome"/>
</dbReference>
<dbReference type="EMBL" id="CP036426">
    <property type="protein sequence ID" value="QDV34073.1"/>
    <property type="molecule type" value="Genomic_DNA"/>
</dbReference>
<evidence type="ECO:0000313" key="3">
    <source>
        <dbReference type="Proteomes" id="UP000317835"/>
    </source>
</evidence>
<sequence>MRMLLRALARRLFGIPVLGMAIGIGMVASDPRGQEPEDRPVRADILDDPDHQATCPSCAMQRQTEAEQGRAPSVGRVPPR</sequence>
<organism evidence="2 3">
    <name type="scientific">Tautonia plasticadhaerens</name>
    <dbReference type="NCBI Taxonomy" id="2527974"/>
    <lineage>
        <taxon>Bacteria</taxon>
        <taxon>Pseudomonadati</taxon>
        <taxon>Planctomycetota</taxon>
        <taxon>Planctomycetia</taxon>
        <taxon>Isosphaerales</taxon>
        <taxon>Isosphaeraceae</taxon>
        <taxon>Tautonia</taxon>
    </lineage>
</organism>
<dbReference type="AlphaFoldDB" id="A0A518GZR0"/>
<name>A0A518GZR0_9BACT</name>
<accession>A0A518GZR0</accession>